<dbReference type="RefSeq" id="WP_261519201.1">
    <property type="nucleotide sequence ID" value="NZ_JAODNW010000003.1"/>
</dbReference>
<evidence type="ECO:0000259" key="4">
    <source>
        <dbReference type="Pfam" id="PF00535"/>
    </source>
</evidence>
<protein>
    <submittedName>
        <fullName evidence="5">Glycosyltransferase family 2 protein</fullName>
        <ecNumber evidence="5">2.4.-.-</ecNumber>
    </submittedName>
</protein>
<dbReference type="Pfam" id="PF00535">
    <property type="entry name" value="Glycos_transf_2"/>
    <property type="match status" value="1"/>
</dbReference>
<keyword evidence="2 5" id="KW-0328">Glycosyltransferase</keyword>
<dbReference type="InterPro" id="IPR001173">
    <property type="entry name" value="Glyco_trans_2-like"/>
</dbReference>
<evidence type="ECO:0000313" key="5">
    <source>
        <dbReference type="EMBL" id="MFC0207538.1"/>
    </source>
</evidence>
<dbReference type="CDD" id="cd00761">
    <property type="entry name" value="Glyco_tranf_GTA_type"/>
    <property type="match status" value="1"/>
</dbReference>
<evidence type="ECO:0000256" key="2">
    <source>
        <dbReference type="ARBA" id="ARBA00022676"/>
    </source>
</evidence>
<dbReference type="GO" id="GO:0016757">
    <property type="term" value="F:glycosyltransferase activity"/>
    <property type="evidence" value="ECO:0007669"/>
    <property type="project" value="UniProtKB-KW"/>
</dbReference>
<dbReference type="EMBL" id="JBHLXD010000004">
    <property type="protein sequence ID" value="MFC0207538.1"/>
    <property type="molecule type" value="Genomic_DNA"/>
</dbReference>
<keyword evidence="3 5" id="KW-0808">Transferase</keyword>
<gene>
    <name evidence="5" type="ORF">ACFFJ2_03880</name>
</gene>
<organism evidence="5 6">
    <name type="scientific">Chelativorans intermedius</name>
    <dbReference type="NCBI Taxonomy" id="515947"/>
    <lineage>
        <taxon>Bacteria</taxon>
        <taxon>Pseudomonadati</taxon>
        <taxon>Pseudomonadota</taxon>
        <taxon>Alphaproteobacteria</taxon>
        <taxon>Hyphomicrobiales</taxon>
        <taxon>Phyllobacteriaceae</taxon>
        <taxon>Chelativorans</taxon>
    </lineage>
</organism>
<dbReference type="InterPro" id="IPR029044">
    <property type="entry name" value="Nucleotide-diphossugar_trans"/>
</dbReference>
<comment type="caution">
    <text evidence="5">The sequence shown here is derived from an EMBL/GenBank/DDBJ whole genome shotgun (WGS) entry which is preliminary data.</text>
</comment>
<evidence type="ECO:0000256" key="1">
    <source>
        <dbReference type="ARBA" id="ARBA00006739"/>
    </source>
</evidence>
<comment type="similarity">
    <text evidence="1">Belongs to the glycosyltransferase 2 family.</text>
</comment>
<dbReference type="Gene3D" id="3.90.550.10">
    <property type="entry name" value="Spore Coat Polysaccharide Biosynthesis Protein SpsA, Chain A"/>
    <property type="match status" value="1"/>
</dbReference>
<proteinExistence type="inferred from homology"/>
<reference evidence="5 6" key="1">
    <citation type="submission" date="2024-09" db="EMBL/GenBank/DDBJ databases">
        <authorList>
            <person name="Sun Q."/>
            <person name="Mori K."/>
        </authorList>
    </citation>
    <scope>NUCLEOTIDE SEQUENCE [LARGE SCALE GENOMIC DNA]</scope>
    <source>
        <strain evidence="5 6">CCM 8543</strain>
    </source>
</reference>
<evidence type="ECO:0000256" key="3">
    <source>
        <dbReference type="ARBA" id="ARBA00022679"/>
    </source>
</evidence>
<feature type="domain" description="Glycosyltransferase 2-like" evidence="4">
    <location>
        <begin position="28"/>
        <end position="167"/>
    </location>
</feature>
<sequence length="332" mass="36304">MARHLDSEAVHLFTRTPGLDAETVECVVTVPTFKRPGQLLETLRSLAAQETRRRFAAIVIENETRECAGAKAAAPLIEAGAPCGLVILAHQRGNCAAYNAGWETALRTFPDFRHLLVIDDDEVAPPSWLETMCLAARRLEADIVGGPQEPVFADGGRNSLKNHPVFRPPYARTGPVPALYSSGNLLLGRHVLEAMERPFLDLAFNFMGGGDSDFLSRAAARGFRLAWCAEAPVRETVPPRRLEPDWIRARSLRNGVISTLVERKKRAGERLGGARVVAKSLALLALSPLRGLRRLAATGSLSAAMYPVYVGLGRVLAEFGYANEQYREPDKN</sequence>
<dbReference type="PANTHER" id="PTHR43179">
    <property type="entry name" value="RHAMNOSYLTRANSFERASE WBBL"/>
    <property type="match status" value="1"/>
</dbReference>
<keyword evidence="6" id="KW-1185">Reference proteome</keyword>
<dbReference type="Proteomes" id="UP001589755">
    <property type="component" value="Unassembled WGS sequence"/>
</dbReference>
<dbReference type="PANTHER" id="PTHR43179:SF12">
    <property type="entry name" value="GALACTOFURANOSYLTRANSFERASE GLFT2"/>
    <property type="match status" value="1"/>
</dbReference>
<dbReference type="SUPFAM" id="SSF53448">
    <property type="entry name" value="Nucleotide-diphospho-sugar transferases"/>
    <property type="match status" value="1"/>
</dbReference>
<dbReference type="EC" id="2.4.-.-" evidence="5"/>
<name>A0ABV6D4G8_9HYPH</name>
<evidence type="ECO:0000313" key="6">
    <source>
        <dbReference type="Proteomes" id="UP001589755"/>
    </source>
</evidence>
<accession>A0ABV6D4G8</accession>